<name>A0A183NGG6_9TREM</name>
<proteinExistence type="predicted"/>
<dbReference type="PANTHER" id="PTHR47027">
    <property type="entry name" value="REVERSE TRANSCRIPTASE DOMAIN-CONTAINING PROTEIN"/>
    <property type="match status" value="1"/>
</dbReference>
<dbReference type="PANTHER" id="PTHR47027:SF25">
    <property type="entry name" value="REVERSE TRANSCRIPTASE DOMAIN-CONTAINING PROTEIN"/>
    <property type="match status" value="1"/>
</dbReference>
<reference evidence="1 2" key="1">
    <citation type="submission" date="2018-11" db="EMBL/GenBank/DDBJ databases">
        <authorList>
            <consortium name="Pathogen Informatics"/>
        </authorList>
    </citation>
    <scope>NUCLEOTIDE SEQUENCE [LARGE SCALE GENOMIC DNA]</scope>
    <source>
        <strain>Denwood</strain>
        <strain evidence="2">Zambia</strain>
    </source>
</reference>
<gene>
    <name evidence="1" type="ORF">SMTD_LOCUS1202</name>
</gene>
<protein>
    <submittedName>
        <fullName evidence="1">Uncharacterized protein</fullName>
    </submittedName>
</protein>
<evidence type="ECO:0000313" key="2">
    <source>
        <dbReference type="Proteomes" id="UP000269396"/>
    </source>
</evidence>
<dbReference type="AlphaFoldDB" id="A0A183NGG6"/>
<accession>A0A183NGG6</accession>
<dbReference type="Proteomes" id="UP000269396">
    <property type="component" value="Unassembled WGS sequence"/>
</dbReference>
<keyword evidence="2" id="KW-1185">Reference proteome</keyword>
<sequence length="148" mass="16749">MQLDDLNFADDPTLLSQTQQQMWKKMTSVVAASAAVGLNIHKGKSKTLRYNTPCTTPITIDGEDLEDVRTFTYLDSIIDEHGGSSRCEGADRQSKSSIFTIEEHLELKATVNQHHGQYFQYKCQDSSTVWGRNLGNYESHHPEYTSVY</sequence>
<dbReference type="EMBL" id="UZAL01001264">
    <property type="protein sequence ID" value="VDO76271.1"/>
    <property type="molecule type" value="Genomic_DNA"/>
</dbReference>
<evidence type="ECO:0000313" key="1">
    <source>
        <dbReference type="EMBL" id="VDO76271.1"/>
    </source>
</evidence>
<organism evidence="1 2">
    <name type="scientific">Schistosoma mattheei</name>
    <dbReference type="NCBI Taxonomy" id="31246"/>
    <lineage>
        <taxon>Eukaryota</taxon>
        <taxon>Metazoa</taxon>
        <taxon>Spiralia</taxon>
        <taxon>Lophotrochozoa</taxon>
        <taxon>Platyhelminthes</taxon>
        <taxon>Trematoda</taxon>
        <taxon>Digenea</taxon>
        <taxon>Strigeidida</taxon>
        <taxon>Schistosomatoidea</taxon>
        <taxon>Schistosomatidae</taxon>
        <taxon>Schistosoma</taxon>
    </lineage>
</organism>